<evidence type="ECO:0008006" key="9">
    <source>
        <dbReference type="Google" id="ProtNLM"/>
    </source>
</evidence>
<evidence type="ECO:0000313" key="7">
    <source>
        <dbReference type="EMBL" id="KAK9817107.1"/>
    </source>
</evidence>
<dbReference type="Proteomes" id="UP001489004">
    <property type="component" value="Unassembled WGS sequence"/>
</dbReference>
<comment type="caution">
    <text evidence="6">Lacks conserved residue(s) required for the propagation of feature annotation.</text>
</comment>
<dbReference type="GO" id="GO:0005737">
    <property type="term" value="C:cytoplasm"/>
    <property type="evidence" value="ECO:0007669"/>
    <property type="project" value="TreeGrafter"/>
</dbReference>
<comment type="caution">
    <text evidence="7">The sequence shown here is derived from an EMBL/GenBank/DDBJ whole genome shotgun (WGS) entry which is preliminary data.</text>
</comment>
<keyword evidence="5 6" id="KW-0472">Membrane</keyword>
<dbReference type="PANTHER" id="PTHR11266">
    <property type="entry name" value="PEROXISOMAL MEMBRANE PROTEIN 2, PXMP2 MPV17"/>
    <property type="match status" value="1"/>
</dbReference>
<comment type="similarity">
    <text evidence="2 6">Belongs to the peroxisomal membrane protein PXMP2/4 family.</text>
</comment>
<organism evidence="7 8">
    <name type="scientific">[Myrmecia] bisecta</name>
    <dbReference type="NCBI Taxonomy" id="41462"/>
    <lineage>
        <taxon>Eukaryota</taxon>
        <taxon>Viridiplantae</taxon>
        <taxon>Chlorophyta</taxon>
        <taxon>core chlorophytes</taxon>
        <taxon>Trebouxiophyceae</taxon>
        <taxon>Trebouxiales</taxon>
        <taxon>Trebouxiaceae</taxon>
        <taxon>Myrmecia</taxon>
    </lineage>
</organism>
<dbReference type="InterPro" id="IPR007248">
    <property type="entry name" value="Mpv17_PMP22"/>
</dbReference>
<dbReference type="PANTHER" id="PTHR11266:SF46">
    <property type="entry name" value="OS08G0566900 PROTEIN"/>
    <property type="match status" value="1"/>
</dbReference>
<gene>
    <name evidence="7" type="ORF">WJX72_009641</name>
</gene>
<name>A0AAW1Q9Q0_9CHLO</name>
<sequence>MSVVAVAWQRYLNQLDKRPLKTKAVTAAALAGLSDLLAQKISSNAPVNWRRTCALAIFGLVWSGPSNHYWQKLLERLFKGKRDSGTVLKKVLLDQLTYGPLCNVLLLSYLSLFVEGRSWTYSKAKVRQTYPNIQMNGWKLWPIASFINYTYVPLKLRVLFVNCVAFAWSTFLIVQAKAAIKRLTAA</sequence>
<dbReference type="AlphaFoldDB" id="A0AAW1Q9Q0"/>
<keyword evidence="8" id="KW-1185">Reference proteome</keyword>
<evidence type="ECO:0000256" key="2">
    <source>
        <dbReference type="ARBA" id="ARBA00006824"/>
    </source>
</evidence>
<feature type="transmembrane region" description="Helical" evidence="6">
    <location>
        <begin position="156"/>
        <end position="174"/>
    </location>
</feature>
<evidence type="ECO:0000256" key="3">
    <source>
        <dbReference type="ARBA" id="ARBA00022692"/>
    </source>
</evidence>
<proteinExistence type="inferred from homology"/>
<keyword evidence="4 6" id="KW-1133">Transmembrane helix</keyword>
<evidence type="ECO:0000313" key="8">
    <source>
        <dbReference type="Proteomes" id="UP001489004"/>
    </source>
</evidence>
<evidence type="ECO:0000256" key="5">
    <source>
        <dbReference type="ARBA" id="ARBA00023136"/>
    </source>
</evidence>
<reference evidence="7 8" key="1">
    <citation type="journal article" date="2024" name="Nat. Commun.">
        <title>Phylogenomics reveals the evolutionary origins of lichenization in chlorophyte algae.</title>
        <authorList>
            <person name="Puginier C."/>
            <person name="Libourel C."/>
            <person name="Otte J."/>
            <person name="Skaloud P."/>
            <person name="Haon M."/>
            <person name="Grisel S."/>
            <person name="Petersen M."/>
            <person name="Berrin J.G."/>
            <person name="Delaux P.M."/>
            <person name="Dal Grande F."/>
            <person name="Keller J."/>
        </authorList>
    </citation>
    <scope>NUCLEOTIDE SEQUENCE [LARGE SCALE GENOMIC DNA]</scope>
    <source>
        <strain evidence="7 8">SAG 2043</strain>
    </source>
</reference>
<dbReference type="GO" id="GO:0016020">
    <property type="term" value="C:membrane"/>
    <property type="evidence" value="ECO:0007669"/>
    <property type="project" value="UniProtKB-SubCell"/>
</dbReference>
<accession>A0AAW1Q9Q0</accession>
<keyword evidence="3 6" id="KW-0812">Transmembrane</keyword>
<evidence type="ECO:0000256" key="1">
    <source>
        <dbReference type="ARBA" id="ARBA00004141"/>
    </source>
</evidence>
<comment type="subcellular location">
    <subcellularLocation>
        <location evidence="1">Membrane</location>
        <topology evidence="1">Multi-pass membrane protein</topology>
    </subcellularLocation>
</comment>
<evidence type="ECO:0000256" key="6">
    <source>
        <dbReference type="RuleBase" id="RU363053"/>
    </source>
</evidence>
<dbReference type="EMBL" id="JALJOR010000005">
    <property type="protein sequence ID" value="KAK9817107.1"/>
    <property type="molecule type" value="Genomic_DNA"/>
</dbReference>
<dbReference type="Pfam" id="PF04117">
    <property type="entry name" value="Mpv17_PMP22"/>
    <property type="match status" value="1"/>
</dbReference>
<evidence type="ECO:0000256" key="4">
    <source>
        <dbReference type="ARBA" id="ARBA00022989"/>
    </source>
</evidence>
<protein>
    <recommendedName>
        <fullName evidence="9">Peroxisomal membrane protein PMP22</fullName>
    </recommendedName>
</protein>